<dbReference type="AlphaFoldDB" id="A0A011P791"/>
<keyword evidence="1" id="KW-0678">Repressor</keyword>
<proteinExistence type="predicted"/>
<keyword evidence="9" id="KW-1185">Reference proteome</keyword>
<dbReference type="InterPro" id="IPR023772">
    <property type="entry name" value="DNA-bd_HTH_TetR-type_CS"/>
</dbReference>
<dbReference type="InterPro" id="IPR036271">
    <property type="entry name" value="Tet_transcr_reg_TetR-rel_C_sf"/>
</dbReference>
<dbReference type="PRINTS" id="PR00455">
    <property type="entry name" value="HTHTETR"/>
</dbReference>
<dbReference type="InterPro" id="IPR050109">
    <property type="entry name" value="HTH-type_TetR-like_transc_reg"/>
</dbReference>
<dbReference type="Proteomes" id="UP000022141">
    <property type="component" value="Unassembled WGS sequence"/>
</dbReference>
<dbReference type="SUPFAM" id="SSF48498">
    <property type="entry name" value="Tetracyclin repressor-like, C-terminal domain"/>
    <property type="match status" value="1"/>
</dbReference>
<dbReference type="GO" id="GO:0003700">
    <property type="term" value="F:DNA-binding transcription factor activity"/>
    <property type="evidence" value="ECO:0007669"/>
    <property type="project" value="TreeGrafter"/>
</dbReference>
<keyword evidence="3 5" id="KW-0238">DNA-binding</keyword>
<accession>A0A011P791</accession>
<evidence type="ECO:0000256" key="3">
    <source>
        <dbReference type="ARBA" id="ARBA00023125"/>
    </source>
</evidence>
<name>A0A011P791_ACCRE</name>
<feature type="DNA-binding region" description="H-T-H motif" evidence="5">
    <location>
        <begin position="31"/>
        <end position="50"/>
    </location>
</feature>
<feature type="compositionally biased region" description="Basic and acidic residues" evidence="6">
    <location>
        <begin position="243"/>
        <end position="259"/>
    </location>
</feature>
<dbReference type="SUPFAM" id="SSF46689">
    <property type="entry name" value="Homeodomain-like"/>
    <property type="match status" value="1"/>
</dbReference>
<evidence type="ECO:0000256" key="2">
    <source>
        <dbReference type="ARBA" id="ARBA00023015"/>
    </source>
</evidence>
<keyword evidence="4" id="KW-0804">Transcription</keyword>
<feature type="region of interest" description="Disordered" evidence="6">
    <location>
        <begin position="225"/>
        <end position="259"/>
    </location>
</feature>
<organism evidence="8 9">
    <name type="scientific">Accumulibacter regalis</name>
    <dbReference type="NCBI Taxonomy" id="522306"/>
    <lineage>
        <taxon>Bacteria</taxon>
        <taxon>Pseudomonadati</taxon>
        <taxon>Pseudomonadota</taxon>
        <taxon>Betaproteobacteria</taxon>
        <taxon>Candidatus Accumulibacter</taxon>
    </lineage>
</organism>
<dbReference type="STRING" id="1454004.AW11_00692"/>
<evidence type="ECO:0000256" key="4">
    <source>
        <dbReference type="ARBA" id="ARBA00023163"/>
    </source>
</evidence>
<dbReference type="PROSITE" id="PS50977">
    <property type="entry name" value="HTH_TETR_2"/>
    <property type="match status" value="1"/>
</dbReference>
<reference evidence="8" key="1">
    <citation type="submission" date="2014-02" db="EMBL/GenBank/DDBJ databases">
        <title>Expanding our view of genomic diversity in Candidatus Accumulibacter clades.</title>
        <authorList>
            <person name="Skennerton C.T."/>
            <person name="Barr J.J."/>
            <person name="Slater F.R."/>
            <person name="Bond P.L."/>
            <person name="Tyson G.W."/>
        </authorList>
    </citation>
    <scope>NUCLEOTIDE SEQUENCE [LARGE SCALE GENOMIC DNA]</scope>
</reference>
<gene>
    <name evidence="8" type="ORF">AW11_00692</name>
</gene>
<dbReference type="InterPro" id="IPR041586">
    <property type="entry name" value="PsrA_TetR_C"/>
</dbReference>
<evidence type="ECO:0000256" key="1">
    <source>
        <dbReference type="ARBA" id="ARBA00022491"/>
    </source>
</evidence>
<protein>
    <submittedName>
        <fullName evidence="8">DNA-binding transcriptional repressor AcrR</fullName>
    </submittedName>
</protein>
<dbReference type="PANTHER" id="PTHR30055:SF235">
    <property type="entry name" value="TRANSCRIPTIONAL REGULATORY PROTEIN"/>
    <property type="match status" value="1"/>
</dbReference>
<evidence type="ECO:0000259" key="7">
    <source>
        <dbReference type="PROSITE" id="PS50977"/>
    </source>
</evidence>
<dbReference type="InterPro" id="IPR009057">
    <property type="entry name" value="Homeodomain-like_sf"/>
</dbReference>
<dbReference type="PATRIC" id="fig|1454004.3.peg.720"/>
<dbReference type="EMBL" id="JEMY01000004">
    <property type="protein sequence ID" value="EXI90833.1"/>
    <property type="molecule type" value="Genomic_DNA"/>
</dbReference>
<keyword evidence="2" id="KW-0805">Transcription regulation</keyword>
<evidence type="ECO:0000313" key="8">
    <source>
        <dbReference type="EMBL" id="EXI90833.1"/>
    </source>
</evidence>
<evidence type="ECO:0000256" key="5">
    <source>
        <dbReference type="PROSITE-ProRule" id="PRU00335"/>
    </source>
</evidence>
<dbReference type="InterPro" id="IPR001647">
    <property type="entry name" value="HTH_TetR"/>
</dbReference>
<dbReference type="PROSITE" id="PS01081">
    <property type="entry name" value="HTH_TETR_1"/>
    <property type="match status" value="1"/>
</dbReference>
<dbReference type="Pfam" id="PF00440">
    <property type="entry name" value="TetR_N"/>
    <property type="match status" value="1"/>
</dbReference>
<dbReference type="eggNOG" id="COG1309">
    <property type="taxonomic scope" value="Bacteria"/>
</dbReference>
<dbReference type="Pfam" id="PF17939">
    <property type="entry name" value="TetR_C_30"/>
    <property type="match status" value="1"/>
</dbReference>
<feature type="domain" description="HTH tetR-type" evidence="7">
    <location>
        <begin position="8"/>
        <end position="68"/>
    </location>
</feature>
<dbReference type="Gene3D" id="1.10.357.10">
    <property type="entry name" value="Tetracycline Repressor, domain 2"/>
    <property type="match status" value="1"/>
</dbReference>
<evidence type="ECO:0000313" key="9">
    <source>
        <dbReference type="Proteomes" id="UP000022141"/>
    </source>
</evidence>
<evidence type="ECO:0000256" key="6">
    <source>
        <dbReference type="SAM" id="MobiDB-lite"/>
    </source>
</evidence>
<sequence length="259" mass="28733">MSDQKTNHDTRERILDVAERLFMEHGYEGTSMRVITTCADVNLAAVNYHFGSKEALLREVFRRRLSWLNRERLYALDALEAEAAGAPLKPSQILEAFFGTLLRIGEQPSLGGMTFLRLLGRTLTEPAEFIRTFFASEYAEVIDRYKQALYNALPDVPKAEIVWRLHFMLGAMSYAIAGTDVLRVVTGCELGDLAGEGAADTVDDATLARRLAQRLMPFLLGGLRAPLPSAPDSSKASPVPPSEGDREPRTANHLQEKQP</sequence>
<dbReference type="PANTHER" id="PTHR30055">
    <property type="entry name" value="HTH-TYPE TRANSCRIPTIONAL REGULATOR RUTR"/>
    <property type="match status" value="1"/>
</dbReference>
<dbReference type="GO" id="GO:0000976">
    <property type="term" value="F:transcription cis-regulatory region binding"/>
    <property type="evidence" value="ECO:0007669"/>
    <property type="project" value="TreeGrafter"/>
</dbReference>
<comment type="caution">
    <text evidence="8">The sequence shown here is derived from an EMBL/GenBank/DDBJ whole genome shotgun (WGS) entry which is preliminary data.</text>
</comment>